<reference evidence="2 3" key="1">
    <citation type="journal article" date="2013" name="PLoS ONE">
        <title>Genomic analysis of Melioribacter roseus, facultatively anaerobic organotrophic bacterium representing a novel deep lineage within Bacteriodetes/Chlorobi group.</title>
        <authorList>
            <person name="Kadnikov V.V."/>
            <person name="Mardanov A.V."/>
            <person name="Podosokorskaya O.A."/>
            <person name="Gavrilov S.N."/>
            <person name="Kublanov I.V."/>
            <person name="Beletsky A.V."/>
            <person name="Bonch-Osmolovskaya E.A."/>
            <person name="Ravin N.V."/>
        </authorList>
    </citation>
    <scope>NUCLEOTIDE SEQUENCE [LARGE SCALE GENOMIC DNA]</scope>
    <source>
        <strain evidence="3">JCM 17771 / P3M-2</strain>
    </source>
</reference>
<organism evidence="2 3">
    <name type="scientific">Melioribacter roseus (strain DSM 23840 / JCM 17771 / VKM B-2668 / P3M-2)</name>
    <dbReference type="NCBI Taxonomy" id="1191523"/>
    <lineage>
        <taxon>Bacteria</taxon>
        <taxon>Pseudomonadati</taxon>
        <taxon>Ignavibacteriota</taxon>
        <taxon>Ignavibacteria</taxon>
        <taxon>Ignavibacteriales</taxon>
        <taxon>Melioribacteraceae</taxon>
        <taxon>Melioribacter</taxon>
    </lineage>
</organism>
<dbReference type="AlphaFoldDB" id="I7A107"/>
<keyword evidence="3" id="KW-1185">Reference proteome</keyword>
<dbReference type="STRING" id="1191523.MROS_1659"/>
<protein>
    <recommendedName>
        <fullName evidence="4">Secondary thiamine-phosphate synthase enzyme</fullName>
    </recommendedName>
</protein>
<sequence length="139" mass="15652">MDIKTLSFTVNTRGNNDIIDITGEVNDKLIETGFKEGNVLVFAPGSTAGITTIEFEPGLLKDYPEFFEKIAPSGKRYHHDDTWHDANGYAHVRASLQGNSITVPFTNSKLLLGTWQQIVLIDFDNRPRRRNIITQFIGQ</sequence>
<dbReference type="EMBL" id="CP003557">
    <property type="protein sequence ID" value="AFN74893.1"/>
    <property type="molecule type" value="Genomic_DNA"/>
</dbReference>
<dbReference type="Gene3D" id="2.60.120.460">
    <property type="entry name" value="YjbQ-like"/>
    <property type="match status" value="1"/>
</dbReference>
<dbReference type="Proteomes" id="UP000009011">
    <property type="component" value="Chromosome"/>
</dbReference>
<dbReference type="RefSeq" id="WP_014856327.1">
    <property type="nucleotide sequence ID" value="NC_018178.1"/>
</dbReference>
<dbReference type="eggNOG" id="COG0432">
    <property type="taxonomic scope" value="Bacteria"/>
</dbReference>
<dbReference type="KEGG" id="mro:MROS_1659"/>
<proteinExistence type="inferred from homology"/>
<dbReference type="InterPro" id="IPR035917">
    <property type="entry name" value="YjbQ-like_sf"/>
</dbReference>
<evidence type="ECO:0000256" key="1">
    <source>
        <dbReference type="ARBA" id="ARBA00005534"/>
    </source>
</evidence>
<dbReference type="HOGENOM" id="CLU_096980_1_2_10"/>
<name>I7A107_MELRP</name>
<evidence type="ECO:0008006" key="4">
    <source>
        <dbReference type="Google" id="ProtNLM"/>
    </source>
</evidence>
<evidence type="ECO:0000313" key="3">
    <source>
        <dbReference type="Proteomes" id="UP000009011"/>
    </source>
</evidence>
<gene>
    <name evidence="2" type="ordered locus">MROS_1659</name>
</gene>
<dbReference type="PANTHER" id="PTHR30615:SF8">
    <property type="entry name" value="UPF0047 PROTEIN C4A8.02C"/>
    <property type="match status" value="1"/>
</dbReference>
<evidence type="ECO:0000313" key="2">
    <source>
        <dbReference type="EMBL" id="AFN74893.1"/>
    </source>
</evidence>
<dbReference type="NCBIfam" id="TIGR00149">
    <property type="entry name" value="TIGR00149_YjbQ"/>
    <property type="match status" value="1"/>
</dbReference>
<dbReference type="Pfam" id="PF01894">
    <property type="entry name" value="YjbQ"/>
    <property type="match status" value="1"/>
</dbReference>
<dbReference type="OrthoDB" id="9801725at2"/>
<dbReference type="PANTHER" id="PTHR30615">
    <property type="entry name" value="UNCHARACTERIZED PROTEIN YJBQ-RELATED"/>
    <property type="match status" value="1"/>
</dbReference>
<comment type="similarity">
    <text evidence="1">Belongs to the UPF0047 family.</text>
</comment>
<dbReference type="SUPFAM" id="SSF111038">
    <property type="entry name" value="YjbQ-like"/>
    <property type="match status" value="1"/>
</dbReference>
<dbReference type="InterPro" id="IPR001602">
    <property type="entry name" value="UPF0047_YjbQ-like"/>
</dbReference>
<accession>I7A107</accession>
<dbReference type="PIRSF" id="PIRSF004681">
    <property type="entry name" value="UCP004681"/>
    <property type="match status" value="1"/>
</dbReference>